<dbReference type="HOGENOM" id="CLU_2269222_0_0_1"/>
<evidence type="ECO:0000313" key="2">
    <source>
        <dbReference type="Proteomes" id="UP000009168"/>
    </source>
</evidence>
<dbReference type="AlphaFoldDB" id="Q245A6"/>
<organism evidence="1 2">
    <name type="scientific">Tetrahymena thermophila (strain SB210)</name>
    <dbReference type="NCBI Taxonomy" id="312017"/>
    <lineage>
        <taxon>Eukaryota</taxon>
        <taxon>Sar</taxon>
        <taxon>Alveolata</taxon>
        <taxon>Ciliophora</taxon>
        <taxon>Intramacronucleata</taxon>
        <taxon>Oligohymenophorea</taxon>
        <taxon>Hymenostomatida</taxon>
        <taxon>Tetrahymenina</taxon>
        <taxon>Tetrahymenidae</taxon>
        <taxon>Tetrahymena</taxon>
    </lineage>
</organism>
<proteinExistence type="predicted"/>
<gene>
    <name evidence="1" type="ORF">TTHERM_00693110</name>
</gene>
<keyword evidence="2" id="KW-1185">Reference proteome</keyword>
<dbReference type="InParanoid" id="Q245A6"/>
<name>Q245A6_TETTS</name>
<dbReference type="RefSeq" id="XP_001023576.2">
    <property type="nucleotide sequence ID" value="XM_001023576.2"/>
</dbReference>
<reference evidence="2" key="1">
    <citation type="journal article" date="2006" name="PLoS Biol.">
        <title>Macronuclear genome sequence of the ciliate Tetrahymena thermophila, a model eukaryote.</title>
        <authorList>
            <person name="Eisen J.A."/>
            <person name="Coyne R.S."/>
            <person name="Wu M."/>
            <person name="Wu D."/>
            <person name="Thiagarajan M."/>
            <person name="Wortman J.R."/>
            <person name="Badger J.H."/>
            <person name="Ren Q."/>
            <person name="Amedeo P."/>
            <person name="Jones K.M."/>
            <person name="Tallon L.J."/>
            <person name="Delcher A.L."/>
            <person name="Salzberg S.L."/>
            <person name="Silva J.C."/>
            <person name="Haas B.J."/>
            <person name="Majoros W.H."/>
            <person name="Farzad M."/>
            <person name="Carlton J.M."/>
            <person name="Smith R.K. Jr."/>
            <person name="Garg J."/>
            <person name="Pearlman R.E."/>
            <person name="Karrer K.M."/>
            <person name="Sun L."/>
            <person name="Manning G."/>
            <person name="Elde N.C."/>
            <person name="Turkewitz A.P."/>
            <person name="Asai D.J."/>
            <person name="Wilkes D.E."/>
            <person name="Wang Y."/>
            <person name="Cai H."/>
            <person name="Collins K."/>
            <person name="Stewart B.A."/>
            <person name="Lee S.R."/>
            <person name="Wilamowska K."/>
            <person name="Weinberg Z."/>
            <person name="Ruzzo W.L."/>
            <person name="Wloga D."/>
            <person name="Gaertig J."/>
            <person name="Frankel J."/>
            <person name="Tsao C.-C."/>
            <person name="Gorovsky M.A."/>
            <person name="Keeling P.J."/>
            <person name="Waller R.F."/>
            <person name="Patron N.J."/>
            <person name="Cherry J.M."/>
            <person name="Stover N.A."/>
            <person name="Krieger C.J."/>
            <person name="del Toro C."/>
            <person name="Ryder H.F."/>
            <person name="Williamson S.C."/>
            <person name="Barbeau R.A."/>
            <person name="Hamilton E.P."/>
            <person name="Orias E."/>
        </authorList>
    </citation>
    <scope>NUCLEOTIDE SEQUENCE [LARGE SCALE GENOMIC DNA]</scope>
    <source>
        <strain evidence="2">SB210</strain>
    </source>
</reference>
<dbReference type="EMBL" id="GG662488">
    <property type="protein sequence ID" value="EAS03331.2"/>
    <property type="molecule type" value="Genomic_DNA"/>
</dbReference>
<dbReference type="KEGG" id="tet:TTHERM_00693110"/>
<sequence length="457" mass="53058">MRVYLMDSNYNMIFYDFDPNLQQFKISQIIQLGIKSLVYSFLFNLSTSAGSLLMFNNLQNQLFIFDQDLKLLYQPYQFIGNQIVHIYQYDDKTYFVLMYAPLYNQGYPYYTSSITLNTTIQFTHYYDFILGSQLLTVAQYQQQYPFVKIVHVQPQSPTSTFGEGRVYTQTQALQRAKKISTPNDKISNCVTNAQKTVYVIGSTTGSLIVIPENKNIYGNALLQYSLDLTQYKILSQPNHQEFQACFFQDIVILCKIISSQIKSIVLMHVIAFTSLGAFIFTRQNLVQVASFQPPGATLVKGYYFSEINTLAYITNEIRYGQVKFYSLDTLQSTGSVVSTFPELGIGTVINIFYDSANSAFIFADTYGNFYYTLYGSQLYVFNVIGIYEFEQQLISAPIDFFVDFRTNQIYHRYEKLRIQQYSNLYYKHEGLNKCLLKCKLIITCILNKYQFEIIFIY</sequence>
<accession>Q245A6</accession>
<dbReference type="Proteomes" id="UP000009168">
    <property type="component" value="Unassembled WGS sequence"/>
</dbReference>
<dbReference type="GeneID" id="7827167"/>
<evidence type="ECO:0000313" key="1">
    <source>
        <dbReference type="EMBL" id="EAS03331.2"/>
    </source>
</evidence>
<protein>
    <submittedName>
        <fullName evidence="1">Uncharacterized protein</fullName>
    </submittedName>
</protein>